<feature type="compositionally biased region" description="Low complexity" evidence="1">
    <location>
        <begin position="104"/>
        <end position="113"/>
    </location>
</feature>
<name>A0A6G2BDU9_9ACTN</name>
<gene>
    <name evidence="2" type="ORF">F0L17_14550</name>
</gene>
<sequence>MEQQPTPLRDVARNPDAYVRYLQDVQRVVLDLEHNLATLAREVRVHCRGTHVEGDRRYHAYLRARPVENALADALRNLTKTAKRLEEAGVRRREHDDKVKAVAAQRQQKALAAGPAAPQLKAVPGQGAPSASAPTSVYDLGKERSA</sequence>
<evidence type="ECO:0000313" key="2">
    <source>
        <dbReference type="EMBL" id="MTE20306.1"/>
    </source>
</evidence>
<dbReference type="EMBL" id="WIXO01000001">
    <property type="protein sequence ID" value="MTE20306.1"/>
    <property type="molecule type" value="Genomic_DNA"/>
</dbReference>
<proteinExistence type="predicted"/>
<dbReference type="Proteomes" id="UP000473014">
    <property type="component" value="Unassembled WGS sequence"/>
</dbReference>
<evidence type="ECO:0000313" key="3">
    <source>
        <dbReference type="Proteomes" id="UP000473014"/>
    </source>
</evidence>
<protein>
    <submittedName>
        <fullName evidence="2">Uncharacterized protein</fullName>
    </submittedName>
</protein>
<accession>A0A6G2BDU9</accession>
<comment type="caution">
    <text evidence="2">The sequence shown here is derived from an EMBL/GenBank/DDBJ whole genome shotgun (WGS) entry which is preliminary data.</text>
</comment>
<keyword evidence="3" id="KW-1185">Reference proteome</keyword>
<evidence type="ECO:0000256" key="1">
    <source>
        <dbReference type="SAM" id="MobiDB-lite"/>
    </source>
</evidence>
<organism evidence="2 3">
    <name type="scientific">Streptomyces taklimakanensis</name>
    <dbReference type="NCBI Taxonomy" id="2569853"/>
    <lineage>
        <taxon>Bacteria</taxon>
        <taxon>Bacillati</taxon>
        <taxon>Actinomycetota</taxon>
        <taxon>Actinomycetes</taxon>
        <taxon>Kitasatosporales</taxon>
        <taxon>Streptomycetaceae</taxon>
        <taxon>Streptomyces</taxon>
    </lineage>
</organism>
<reference evidence="2 3" key="1">
    <citation type="submission" date="2019-11" db="EMBL/GenBank/DDBJ databases">
        <authorList>
            <person name="Yuan L."/>
        </authorList>
    </citation>
    <scope>NUCLEOTIDE SEQUENCE [LARGE SCALE GENOMIC DNA]</scope>
    <source>
        <strain evidence="2 3">TRM43335</strain>
    </source>
</reference>
<dbReference type="RefSeq" id="WP_155071416.1">
    <property type="nucleotide sequence ID" value="NZ_WIXO01000001.1"/>
</dbReference>
<dbReference type="OrthoDB" id="4316294at2"/>
<feature type="region of interest" description="Disordered" evidence="1">
    <location>
        <begin position="104"/>
        <end position="146"/>
    </location>
</feature>
<dbReference type="AlphaFoldDB" id="A0A6G2BDU9"/>